<dbReference type="Gene3D" id="1.10.287.110">
    <property type="entry name" value="DnaJ domain"/>
    <property type="match status" value="1"/>
</dbReference>
<dbReference type="EMBL" id="FNGI01000002">
    <property type="protein sequence ID" value="SDL21381.1"/>
    <property type="molecule type" value="Genomic_DNA"/>
</dbReference>
<name>A0A1G9I819_9GAMM</name>
<feature type="compositionally biased region" description="Polar residues" evidence="2">
    <location>
        <begin position="188"/>
        <end position="197"/>
    </location>
</feature>
<keyword evidence="5" id="KW-1185">Reference proteome</keyword>
<evidence type="ECO:0000259" key="3">
    <source>
        <dbReference type="PROSITE" id="PS50076"/>
    </source>
</evidence>
<dbReference type="InterPro" id="IPR029024">
    <property type="entry name" value="TerB-like"/>
</dbReference>
<dbReference type="OrthoDB" id="581986at2"/>
<feature type="compositionally biased region" description="Basic and acidic residues" evidence="2">
    <location>
        <begin position="172"/>
        <end position="183"/>
    </location>
</feature>
<dbReference type="GO" id="GO:0005737">
    <property type="term" value="C:cytoplasm"/>
    <property type="evidence" value="ECO:0007669"/>
    <property type="project" value="TreeGrafter"/>
</dbReference>
<evidence type="ECO:0000256" key="1">
    <source>
        <dbReference type="ARBA" id="ARBA00023186"/>
    </source>
</evidence>
<dbReference type="Proteomes" id="UP000198654">
    <property type="component" value="Unassembled WGS sequence"/>
</dbReference>
<evidence type="ECO:0000313" key="4">
    <source>
        <dbReference type="EMBL" id="SDL21381.1"/>
    </source>
</evidence>
<dbReference type="PROSITE" id="PS50076">
    <property type="entry name" value="DNAJ_2"/>
    <property type="match status" value="1"/>
</dbReference>
<feature type="region of interest" description="Disordered" evidence="2">
    <location>
        <begin position="156"/>
        <end position="218"/>
    </location>
</feature>
<dbReference type="RefSeq" id="WP_089726314.1">
    <property type="nucleotide sequence ID" value="NZ_FNGI01000002.1"/>
</dbReference>
<evidence type="ECO:0000256" key="2">
    <source>
        <dbReference type="SAM" id="MobiDB-lite"/>
    </source>
</evidence>
<organism evidence="4 5">
    <name type="scientific">Modicisalibacter muralis</name>
    <dbReference type="NCBI Taxonomy" id="119000"/>
    <lineage>
        <taxon>Bacteria</taxon>
        <taxon>Pseudomonadati</taxon>
        <taxon>Pseudomonadota</taxon>
        <taxon>Gammaproteobacteria</taxon>
        <taxon>Oceanospirillales</taxon>
        <taxon>Halomonadaceae</taxon>
        <taxon>Modicisalibacter</taxon>
    </lineage>
</organism>
<dbReference type="SUPFAM" id="SSF46565">
    <property type="entry name" value="Chaperone J-domain"/>
    <property type="match status" value="1"/>
</dbReference>
<dbReference type="STRING" id="119000.SAMN05661010_01086"/>
<sequence>MANTRFSPFELLLLKSRNQTDTAALLLLAWVAASQGEVSAAAGQRLSELAAGFRHGHELQPILDAASPQDFAAIQLAAEVLQKDCHGEKALPFLRHAIALAMVDDKLAAATNHVLRFLADLLGTSPQRFSQLFSEVAGEDFGAPDDPSRADYWHARERARQQQSHHQHSHQHQHERQHEEEPSQQHSYRGSSHGQSWHRSERESGSYRADDRPPPSDRTLRALTVLGLEADASRGDIKKAYRRMAQIHHPDRFFARGENVTAAASQRFQTIKKAYEYLMQDARFV</sequence>
<proteinExistence type="predicted"/>
<dbReference type="GO" id="GO:0051087">
    <property type="term" value="F:protein-folding chaperone binding"/>
    <property type="evidence" value="ECO:0007669"/>
    <property type="project" value="TreeGrafter"/>
</dbReference>
<dbReference type="CDD" id="cd06257">
    <property type="entry name" value="DnaJ"/>
    <property type="match status" value="1"/>
</dbReference>
<keyword evidence="1" id="KW-0143">Chaperone</keyword>
<gene>
    <name evidence="4" type="ORF">SAMN05661010_01086</name>
</gene>
<dbReference type="SMART" id="SM00271">
    <property type="entry name" value="DnaJ"/>
    <property type="match status" value="1"/>
</dbReference>
<reference evidence="4 5" key="1">
    <citation type="submission" date="2016-10" db="EMBL/GenBank/DDBJ databases">
        <authorList>
            <person name="de Groot N.N."/>
        </authorList>
    </citation>
    <scope>NUCLEOTIDE SEQUENCE [LARGE SCALE GENOMIC DNA]</scope>
    <source>
        <strain evidence="4 5">DSM 14789</strain>
    </source>
</reference>
<dbReference type="Pfam" id="PF00226">
    <property type="entry name" value="DnaJ"/>
    <property type="match status" value="1"/>
</dbReference>
<dbReference type="InterPro" id="IPR036869">
    <property type="entry name" value="J_dom_sf"/>
</dbReference>
<evidence type="ECO:0000313" key="5">
    <source>
        <dbReference type="Proteomes" id="UP000198654"/>
    </source>
</evidence>
<dbReference type="InterPro" id="IPR001623">
    <property type="entry name" value="DnaJ_domain"/>
</dbReference>
<dbReference type="PRINTS" id="PR00625">
    <property type="entry name" value="JDOMAIN"/>
</dbReference>
<protein>
    <submittedName>
        <fullName evidence="4">DnaJ domain-containing protein</fullName>
    </submittedName>
</protein>
<feature type="domain" description="J" evidence="3">
    <location>
        <begin position="221"/>
        <end position="283"/>
    </location>
</feature>
<dbReference type="PANTHER" id="PTHR43948:SF10">
    <property type="entry name" value="MRJ, ISOFORM E"/>
    <property type="match status" value="1"/>
</dbReference>
<feature type="compositionally biased region" description="Basic and acidic residues" evidence="2">
    <location>
        <begin position="198"/>
        <end position="218"/>
    </location>
</feature>
<dbReference type="GO" id="GO:0051082">
    <property type="term" value="F:unfolded protein binding"/>
    <property type="evidence" value="ECO:0007669"/>
    <property type="project" value="TreeGrafter"/>
</dbReference>
<dbReference type="AlphaFoldDB" id="A0A1G9I819"/>
<dbReference type="Gene3D" id="1.10.3680.10">
    <property type="entry name" value="TerB-like"/>
    <property type="match status" value="1"/>
</dbReference>
<accession>A0A1G9I819</accession>
<dbReference type="PANTHER" id="PTHR43948">
    <property type="entry name" value="DNAJ HOMOLOG SUBFAMILY B"/>
    <property type="match status" value="1"/>
</dbReference>
<dbReference type="GO" id="GO:0044183">
    <property type="term" value="F:protein folding chaperone"/>
    <property type="evidence" value="ECO:0007669"/>
    <property type="project" value="TreeGrafter"/>
</dbReference>